<evidence type="ECO:0000256" key="2">
    <source>
        <dbReference type="ARBA" id="ARBA00009477"/>
    </source>
</evidence>
<keyword evidence="4" id="KW-0472">Membrane</keyword>
<evidence type="ECO:0000259" key="5">
    <source>
        <dbReference type="Pfam" id="PF25917"/>
    </source>
</evidence>
<dbReference type="RefSeq" id="WP_379487439.1">
    <property type="nucleotide sequence ID" value="NZ_JBHLWK010000012.1"/>
</dbReference>
<evidence type="ECO:0000313" key="9">
    <source>
        <dbReference type="Proteomes" id="UP001589798"/>
    </source>
</evidence>
<feature type="domain" description="Multidrug resistance protein MdtA-like C-terminal permuted SH3" evidence="7">
    <location>
        <begin position="317"/>
        <end position="367"/>
    </location>
</feature>
<protein>
    <submittedName>
        <fullName evidence="8">Efflux RND transporter periplasmic adaptor subunit</fullName>
    </submittedName>
</protein>
<keyword evidence="4" id="KW-0812">Transmembrane</keyword>
<keyword evidence="9" id="KW-1185">Reference proteome</keyword>
<dbReference type="Gene3D" id="2.40.420.20">
    <property type="match status" value="1"/>
</dbReference>
<dbReference type="InterPro" id="IPR058625">
    <property type="entry name" value="MdtA-like_BSH"/>
</dbReference>
<comment type="similarity">
    <text evidence="2">Belongs to the membrane fusion protein (MFP) (TC 8.A.1) family.</text>
</comment>
<dbReference type="Pfam" id="PF25967">
    <property type="entry name" value="RND-MFP_C"/>
    <property type="match status" value="1"/>
</dbReference>
<name>A0ABV6CXN2_9SPHN</name>
<dbReference type="NCBIfam" id="TIGR01730">
    <property type="entry name" value="RND_mfp"/>
    <property type="match status" value="1"/>
</dbReference>
<dbReference type="Gene3D" id="2.40.30.170">
    <property type="match status" value="1"/>
</dbReference>
<evidence type="ECO:0000259" key="6">
    <source>
        <dbReference type="Pfam" id="PF25954"/>
    </source>
</evidence>
<dbReference type="InterPro" id="IPR058792">
    <property type="entry name" value="Beta-barrel_RND_2"/>
</dbReference>
<reference evidence="8 9" key="1">
    <citation type="submission" date="2024-09" db="EMBL/GenBank/DDBJ databases">
        <authorList>
            <person name="Sun Q."/>
            <person name="Mori K."/>
        </authorList>
    </citation>
    <scope>NUCLEOTIDE SEQUENCE [LARGE SCALE GENOMIC DNA]</scope>
    <source>
        <strain evidence="8 9">CCM 7706</strain>
    </source>
</reference>
<dbReference type="InterPro" id="IPR006143">
    <property type="entry name" value="RND_pump_MFP"/>
</dbReference>
<feature type="domain" description="Multidrug resistance protein MdtA-like barrel-sandwich hybrid" evidence="5">
    <location>
        <begin position="83"/>
        <end position="220"/>
    </location>
</feature>
<proteinExistence type="inferred from homology"/>
<dbReference type="Gene3D" id="2.40.50.100">
    <property type="match status" value="1"/>
</dbReference>
<dbReference type="SUPFAM" id="SSF111369">
    <property type="entry name" value="HlyD-like secretion proteins"/>
    <property type="match status" value="1"/>
</dbReference>
<dbReference type="Pfam" id="PF25954">
    <property type="entry name" value="Beta-barrel_RND_2"/>
    <property type="match status" value="1"/>
</dbReference>
<dbReference type="PANTHER" id="PTHR30469">
    <property type="entry name" value="MULTIDRUG RESISTANCE PROTEIN MDTA"/>
    <property type="match status" value="1"/>
</dbReference>
<dbReference type="Proteomes" id="UP001589798">
    <property type="component" value="Unassembled WGS sequence"/>
</dbReference>
<evidence type="ECO:0000313" key="8">
    <source>
        <dbReference type="EMBL" id="MFC0204683.1"/>
    </source>
</evidence>
<evidence type="ECO:0000256" key="3">
    <source>
        <dbReference type="ARBA" id="ARBA00022448"/>
    </source>
</evidence>
<evidence type="ECO:0000256" key="1">
    <source>
        <dbReference type="ARBA" id="ARBA00004196"/>
    </source>
</evidence>
<feature type="domain" description="CusB-like beta-barrel" evidence="6">
    <location>
        <begin position="236"/>
        <end position="305"/>
    </location>
</feature>
<dbReference type="InterPro" id="IPR058627">
    <property type="entry name" value="MdtA-like_C"/>
</dbReference>
<dbReference type="Gene3D" id="1.10.287.470">
    <property type="entry name" value="Helix hairpin bin"/>
    <property type="match status" value="1"/>
</dbReference>
<sequence length="393" mass="40495">MLDPDIAENTGPDARTLKRVGIGAAIVALALVGVGVATRISATGHLQEVADNAAVPTVAVVSPSAAEGGEGLILPGTIQAYNSAAINARTNGYVRRWLADIGDHVRAGQTLAILDAPEIEQQLAQARADYQTAVANQRLAATTSRRWQALLAKDAVSQQEADEKAGDLAAKSALANAALASVRELSATQGFTRLSAPFAGVVTSRSAQIGALVTAGNAAAQPLFTVSDVHRMRIYVRVPQVHSSQVHNGMEATLTVPEFPGRSFKASLTRSANSVDAQSGAMLVELQADNADGALKPGAYAHVSFPIAGAAGALRLPGSAILPAEEGPSVAVVDAKGRVTLRRVTIARDEGKTVLVSVGVSPRDRVIDSPPDSIRTGDVVRIATPQKKAGADA</sequence>
<feature type="transmembrane region" description="Helical" evidence="4">
    <location>
        <begin position="20"/>
        <end position="38"/>
    </location>
</feature>
<keyword evidence="4" id="KW-1133">Transmembrane helix</keyword>
<organism evidence="8 9">
    <name type="scientific">Novosphingobium soli</name>
    <dbReference type="NCBI Taxonomy" id="574956"/>
    <lineage>
        <taxon>Bacteria</taxon>
        <taxon>Pseudomonadati</taxon>
        <taxon>Pseudomonadota</taxon>
        <taxon>Alphaproteobacteria</taxon>
        <taxon>Sphingomonadales</taxon>
        <taxon>Sphingomonadaceae</taxon>
        <taxon>Novosphingobium</taxon>
    </lineage>
</organism>
<evidence type="ECO:0000256" key="4">
    <source>
        <dbReference type="SAM" id="Phobius"/>
    </source>
</evidence>
<comment type="caution">
    <text evidence="8">The sequence shown here is derived from an EMBL/GenBank/DDBJ whole genome shotgun (WGS) entry which is preliminary data.</text>
</comment>
<comment type="subcellular location">
    <subcellularLocation>
        <location evidence="1">Cell envelope</location>
    </subcellularLocation>
</comment>
<gene>
    <name evidence="8" type="ORF">ACFFJC_10400</name>
</gene>
<dbReference type="PANTHER" id="PTHR30469:SF37">
    <property type="entry name" value="RAGD PROTEIN"/>
    <property type="match status" value="1"/>
</dbReference>
<evidence type="ECO:0000259" key="7">
    <source>
        <dbReference type="Pfam" id="PF25967"/>
    </source>
</evidence>
<keyword evidence="3" id="KW-0813">Transport</keyword>
<accession>A0ABV6CXN2</accession>
<dbReference type="EMBL" id="JBHLWK010000012">
    <property type="protein sequence ID" value="MFC0204683.1"/>
    <property type="molecule type" value="Genomic_DNA"/>
</dbReference>
<dbReference type="Pfam" id="PF25917">
    <property type="entry name" value="BSH_RND"/>
    <property type="match status" value="1"/>
</dbReference>